<dbReference type="SUPFAM" id="SSF81631">
    <property type="entry name" value="PAP/OAS1 substrate-binding domain"/>
    <property type="match status" value="1"/>
</dbReference>
<dbReference type="InterPro" id="IPR043519">
    <property type="entry name" value="NT_sf"/>
</dbReference>
<accession>A0ABP0LMJ1</accession>
<dbReference type="SUPFAM" id="SSF81301">
    <property type="entry name" value="Nucleotidyltransferase"/>
    <property type="match status" value="1"/>
</dbReference>
<name>A0ABP0LMJ1_9DINO</name>
<sequence>MAMAVPTSLVTPAFQEPGLPLSRRVPHRPRARSSPSSPKVPRVAVIGCFASLWRHLQRWRREQARRDVTRKLFGFNDEMFDCERRQTLAKDFGVGKVQLDITHWLEEAQLDENLAKDVMEKFGSVPQQADEVVADVVQRIQSGAQKCVAPSSIVHPFGSTVNGFGEESSDLDVLVAIKEEELSYYMSYASWAQKHQRLSEFLLPDSPTEPLLPTRITSKMAMSHAVQQLADFLPELGFKVLNLLPQARKPLVTVEDMQGPLKEIDVSINNSLPLYNSQLLKAYSELDERVRPLVLLVKVWAKGKRVCGAGEGNLSSYSWTIMVIYFMQLVGILPSLQLLQEGSRILSHSDYWGHPRKFETAFLTAKEYKQAVADQKIPPCQAEADLTVAQLLYGFVRFFALEYQWGNETVSMRSPERREPNEWMRFFGTVHPEAMIHIEDPIEFRDLNIVLRRERLAQLKEEFNHALQMLEDGCSLEEFLTRDPRPDVILIPLRTKRRINRRRQRSVEIPRLPELK</sequence>
<evidence type="ECO:0000313" key="4">
    <source>
        <dbReference type="Proteomes" id="UP001642484"/>
    </source>
</evidence>
<dbReference type="InterPro" id="IPR054708">
    <property type="entry name" value="MTPAP-like_central"/>
</dbReference>
<evidence type="ECO:0000256" key="1">
    <source>
        <dbReference type="SAM" id="MobiDB-lite"/>
    </source>
</evidence>
<organism evidence="3 4">
    <name type="scientific">Durusdinium trenchii</name>
    <dbReference type="NCBI Taxonomy" id="1381693"/>
    <lineage>
        <taxon>Eukaryota</taxon>
        <taxon>Sar</taxon>
        <taxon>Alveolata</taxon>
        <taxon>Dinophyceae</taxon>
        <taxon>Suessiales</taxon>
        <taxon>Symbiodiniaceae</taxon>
        <taxon>Durusdinium</taxon>
    </lineage>
</organism>
<feature type="region of interest" description="Disordered" evidence="1">
    <location>
        <begin position="15"/>
        <end position="40"/>
    </location>
</feature>
<dbReference type="PANTHER" id="PTHR12271">
    <property type="entry name" value="POLY A POLYMERASE CID PAP -RELATED"/>
    <property type="match status" value="1"/>
</dbReference>
<dbReference type="CDD" id="cd05402">
    <property type="entry name" value="NT_PAP_TUTase"/>
    <property type="match status" value="1"/>
</dbReference>
<dbReference type="EMBL" id="CAXAMN010013335">
    <property type="protein sequence ID" value="CAK9040406.1"/>
    <property type="molecule type" value="Genomic_DNA"/>
</dbReference>
<dbReference type="PANTHER" id="PTHR12271:SF40">
    <property type="entry name" value="POLY(A) RNA POLYMERASE GLD2"/>
    <property type="match status" value="1"/>
</dbReference>
<comment type="caution">
    <text evidence="3">The sequence shown here is derived from an EMBL/GenBank/DDBJ whole genome shotgun (WGS) entry which is preliminary data.</text>
</comment>
<dbReference type="Gene3D" id="3.30.460.10">
    <property type="entry name" value="Beta Polymerase, domain 2"/>
    <property type="match status" value="1"/>
</dbReference>
<protein>
    <recommendedName>
        <fullName evidence="2">Poly(A) RNA polymerase mitochondrial-like central palm domain-containing protein</fullName>
    </recommendedName>
</protein>
<feature type="domain" description="Poly(A) RNA polymerase mitochondrial-like central palm" evidence="2">
    <location>
        <begin position="125"/>
        <end position="285"/>
    </location>
</feature>
<gene>
    <name evidence="3" type="ORF">CCMP2556_LOCUS21757</name>
</gene>
<evidence type="ECO:0000313" key="3">
    <source>
        <dbReference type="EMBL" id="CAK9040406.1"/>
    </source>
</evidence>
<reference evidence="3 4" key="1">
    <citation type="submission" date="2024-02" db="EMBL/GenBank/DDBJ databases">
        <authorList>
            <person name="Chen Y."/>
            <person name="Shah S."/>
            <person name="Dougan E. K."/>
            <person name="Thang M."/>
            <person name="Chan C."/>
        </authorList>
    </citation>
    <scope>NUCLEOTIDE SEQUENCE [LARGE SCALE GENOMIC DNA]</scope>
</reference>
<evidence type="ECO:0000259" key="2">
    <source>
        <dbReference type="Pfam" id="PF22600"/>
    </source>
</evidence>
<dbReference type="Pfam" id="PF22600">
    <property type="entry name" value="MTPAP-like_central"/>
    <property type="match status" value="1"/>
</dbReference>
<dbReference type="Proteomes" id="UP001642484">
    <property type="component" value="Unassembled WGS sequence"/>
</dbReference>
<dbReference type="Gene3D" id="1.10.1410.10">
    <property type="match status" value="1"/>
</dbReference>
<keyword evidence="4" id="KW-1185">Reference proteome</keyword>
<proteinExistence type="predicted"/>